<dbReference type="Pfam" id="PF03399">
    <property type="entry name" value="SAC3_GANP"/>
    <property type="match status" value="1"/>
</dbReference>
<sequence length="199" mass="23282">LGTLRSRSPMRHRPIQLSVVQGIEDEFAVAVYESHADAALEAGDFEEFHQCQSQLLRLYKEGAPSSRLLEFTAYRLLYYMFTLDLLGINTIMAGLRPTHKSNPCIRFALELRSAWSLNNYQRFFRLPPMRCAQVVHWFLDRERKEAVKTYLKVFPIEYEFQSFRQSILEFFLHVTDTFHGVIEKCSVLSVLLLRSPPIF</sequence>
<dbReference type="Gene3D" id="1.25.40.990">
    <property type="match status" value="1"/>
</dbReference>
<dbReference type="InterPro" id="IPR045107">
    <property type="entry name" value="SAC3/GANP/THP3"/>
</dbReference>
<dbReference type="PANTHER" id="PTHR12436:SF4">
    <property type="entry name" value="LEUKOCYTE RECEPTOR CLUSTER MEMBER 8"/>
    <property type="match status" value="1"/>
</dbReference>
<dbReference type="PANTHER" id="PTHR12436">
    <property type="entry name" value="80 KDA MCM3-ASSOCIATED PROTEIN"/>
    <property type="match status" value="1"/>
</dbReference>
<evidence type="ECO:0000313" key="2">
    <source>
        <dbReference type="WBParaSite" id="ECPE_0001511201-mRNA-1"/>
    </source>
</evidence>
<dbReference type="WBParaSite" id="ECPE_0001511201-mRNA-1">
    <property type="protein sequence ID" value="ECPE_0001511201-mRNA-1"/>
    <property type="gene ID" value="ECPE_0001511201"/>
</dbReference>
<reference evidence="2" key="1">
    <citation type="submission" date="2016-06" db="UniProtKB">
        <authorList>
            <consortium name="WormBaseParasite"/>
        </authorList>
    </citation>
    <scope>IDENTIFICATION</scope>
</reference>
<proteinExistence type="predicted"/>
<name>A0A183B787_9TREM</name>
<organism evidence="2">
    <name type="scientific">Echinostoma caproni</name>
    <dbReference type="NCBI Taxonomy" id="27848"/>
    <lineage>
        <taxon>Eukaryota</taxon>
        <taxon>Metazoa</taxon>
        <taxon>Spiralia</taxon>
        <taxon>Lophotrochozoa</taxon>
        <taxon>Platyhelminthes</taxon>
        <taxon>Trematoda</taxon>
        <taxon>Digenea</taxon>
        <taxon>Plagiorchiida</taxon>
        <taxon>Echinostomata</taxon>
        <taxon>Echinostomatoidea</taxon>
        <taxon>Echinostomatidae</taxon>
        <taxon>Echinostoma</taxon>
    </lineage>
</organism>
<dbReference type="InterPro" id="IPR005062">
    <property type="entry name" value="SAC3/GANP/THP3_conserved"/>
</dbReference>
<protein>
    <submittedName>
        <fullName evidence="2">SAC3_GANP domain-containing protein</fullName>
    </submittedName>
</protein>
<feature type="domain" description="SAC3/GANP/THP3 conserved" evidence="1">
    <location>
        <begin position="44"/>
        <end position="176"/>
    </location>
</feature>
<accession>A0A183B787</accession>
<dbReference type="AlphaFoldDB" id="A0A183B787"/>
<evidence type="ECO:0000259" key="1">
    <source>
        <dbReference type="Pfam" id="PF03399"/>
    </source>
</evidence>
<dbReference type="GO" id="GO:0005634">
    <property type="term" value="C:nucleus"/>
    <property type="evidence" value="ECO:0007669"/>
    <property type="project" value="TreeGrafter"/>
</dbReference>